<organism evidence="5 6">
    <name type="scientific">Dentipellis fragilis</name>
    <dbReference type="NCBI Taxonomy" id="205917"/>
    <lineage>
        <taxon>Eukaryota</taxon>
        <taxon>Fungi</taxon>
        <taxon>Dikarya</taxon>
        <taxon>Basidiomycota</taxon>
        <taxon>Agaricomycotina</taxon>
        <taxon>Agaricomycetes</taxon>
        <taxon>Russulales</taxon>
        <taxon>Hericiaceae</taxon>
        <taxon>Dentipellis</taxon>
    </lineage>
</organism>
<protein>
    <submittedName>
        <fullName evidence="5">Uncharacterized protein</fullName>
    </submittedName>
</protein>
<comment type="caution">
    <text evidence="5">The sequence shown here is derived from an EMBL/GenBank/DDBJ whole genome shotgun (WGS) entry which is preliminary data.</text>
</comment>
<dbReference type="Proteomes" id="UP000298327">
    <property type="component" value="Unassembled WGS sequence"/>
</dbReference>
<feature type="compositionally biased region" description="Low complexity" evidence="2">
    <location>
        <begin position="415"/>
        <end position="426"/>
    </location>
</feature>
<feature type="region of interest" description="Disordered" evidence="2">
    <location>
        <begin position="400"/>
        <end position="438"/>
    </location>
</feature>
<evidence type="ECO:0000256" key="2">
    <source>
        <dbReference type="SAM" id="MobiDB-lite"/>
    </source>
</evidence>
<feature type="coiled-coil region" evidence="1">
    <location>
        <begin position="207"/>
        <end position="263"/>
    </location>
</feature>
<name>A0A4Y9ZDV2_9AGAM</name>
<gene>
    <name evidence="5" type="ORF">EVG20_g983</name>
</gene>
<evidence type="ECO:0000256" key="1">
    <source>
        <dbReference type="SAM" id="Coils"/>
    </source>
</evidence>
<keyword evidence="1" id="KW-0175">Coiled coil</keyword>
<evidence type="ECO:0000256" key="4">
    <source>
        <dbReference type="SAM" id="SignalP"/>
    </source>
</evidence>
<dbReference type="OrthoDB" id="10473579at2759"/>
<feature type="signal peptide" evidence="4">
    <location>
        <begin position="1"/>
        <end position="21"/>
    </location>
</feature>
<dbReference type="STRING" id="205917.A0A4Y9ZDV2"/>
<dbReference type="EMBL" id="SEOQ01000028">
    <property type="protein sequence ID" value="TFY72001.1"/>
    <property type="molecule type" value="Genomic_DNA"/>
</dbReference>
<feature type="chain" id="PRO_5021389225" evidence="4">
    <location>
        <begin position="22"/>
        <end position="627"/>
    </location>
</feature>
<reference evidence="5 6" key="1">
    <citation type="submission" date="2019-02" db="EMBL/GenBank/DDBJ databases">
        <title>Genome sequencing of the rare red list fungi Dentipellis fragilis.</title>
        <authorList>
            <person name="Buettner E."/>
            <person name="Kellner H."/>
        </authorList>
    </citation>
    <scope>NUCLEOTIDE SEQUENCE [LARGE SCALE GENOMIC DNA]</scope>
    <source>
        <strain evidence="5 6">DSM 105465</strain>
    </source>
</reference>
<feature type="region of interest" description="Disordered" evidence="2">
    <location>
        <begin position="453"/>
        <end position="487"/>
    </location>
</feature>
<keyword evidence="4" id="KW-0732">Signal</keyword>
<keyword evidence="6" id="KW-1185">Reference proteome</keyword>
<feature type="transmembrane region" description="Helical" evidence="3">
    <location>
        <begin position="145"/>
        <end position="167"/>
    </location>
</feature>
<dbReference type="AlphaFoldDB" id="A0A4Y9ZDV2"/>
<feature type="compositionally biased region" description="Polar residues" evidence="2">
    <location>
        <begin position="454"/>
        <end position="465"/>
    </location>
</feature>
<keyword evidence="3" id="KW-1133">Transmembrane helix</keyword>
<evidence type="ECO:0000313" key="6">
    <source>
        <dbReference type="Proteomes" id="UP000298327"/>
    </source>
</evidence>
<evidence type="ECO:0000256" key="3">
    <source>
        <dbReference type="SAM" id="Phobius"/>
    </source>
</evidence>
<accession>A0A4Y9ZDV2</accession>
<keyword evidence="3" id="KW-0812">Transmembrane</keyword>
<sequence>MSIPTLMTIVVFFTTMLSHLGEDVLRGGGHLSPAVPDSIVFLPALFLPPTPPHPACSPSDFSIWSSHESPTCSVVNGTRLQQSTALLSVSSVLDLPVPHEFIPPSPSTAQPTSATISSPVPLSRPSYRLVQDGPTPPFNPSVPPLLMLFAILLSCSFYGSILVIAWYRPHICAYLRSLAFSLITSRHIAPILDPLLPYRRIALAAAFGSYQRTIRILENRIKELVEQALFQEKEAKRILLSREAELQKRITVLAKELAKLKRQYAATSKMFASLWCSLLDSTAPELFNPVSDDLMVNVCQLETVFRNQANKISAMRIDLQQARLRLERYTDARDGRMDLVTVNLELERQLERSRASVEREAAERLQAQSDNLAHVDTINSLRQQLEERDEHLKQRDVQITSLQDDLAARPTTIPSSSDNGDNGNSSPQPDGEQELSLQEQEYSPMANDFAEGLAQSSAQPTVNATPSASKSIAPVASSSSSTGTISGEATETAVTANLDTQRPPSSKPGGKLISSWFQSSPSAQPLAPLLLPLSLSLSPIARGWRCRSRPPPTSTGRLTSSLHLLSLPGLCHILLCPRAPIYHLLSPACSALSSAEYLFIRFSNYPISLTTLRTIGSLSPSQRILSI</sequence>
<keyword evidence="3" id="KW-0472">Membrane</keyword>
<feature type="compositionally biased region" description="Low complexity" evidence="2">
    <location>
        <begin position="466"/>
        <end position="487"/>
    </location>
</feature>
<evidence type="ECO:0000313" key="5">
    <source>
        <dbReference type="EMBL" id="TFY72001.1"/>
    </source>
</evidence>
<feature type="coiled-coil region" evidence="1">
    <location>
        <begin position="312"/>
        <end position="395"/>
    </location>
</feature>
<proteinExistence type="predicted"/>